<protein>
    <submittedName>
        <fullName evidence="4">PH domain-containing protein</fullName>
    </submittedName>
</protein>
<proteinExistence type="predicted"/>
<name>A0A0R3Q4R5_9BILA</name>
<dbReference type="Proteomes" id="UP000280834">
    <property type="component" value="Unassembled WGS sequence"/>
</dbReference>
<evidence type="ECO:0000256" key="1">
    <source>
        <dbReference type="SAM" id="MobiDB-lite"/>
    </source>
</evidence>
<keyword evidence="3" id="KW-1185">Reference proteome</keyword>
<reference evidence="2 3" key="2">
    <citation type="submission" date="2018-11" db="EMBL/GenBank/DDBJ databases">
        <authorList>
            <consortium name="Pathogen Informatics"/>
        </authorList>
    </citation>
    <scope>NUCLEOTIDE SEQUENCE [LARGE SCALE GENOMIC DNA]</scope>
</reference>
<gene>
    <name evidence="2" type="ORF">BTMF_LOCUS647</name>
</gene>
<dbReference type="STRING" id="42155.A0A0R3Q4R5"/>
<dbReference type="WBParaSite" id="BTMF_0000130501-mRNA-1">
    <property type="protein sequence ID" value="BTMF_0000130501-mRNA-1"/>
    <property type="gene ID" value="BTMF_0000130501"/>
</dbReference>
<reference evidence="4" key="1">
    <citation type="submission" date="2017-02" db="UniProtKB">
        <authorList>
            <consortium name="WormBaseParasite"/>
        </authorList>
    </citation>
    <scope>IDENTIFICATION</scope>
</reference>
<dbReference type="EMBL" id="UZAG01000394">
    <property type="protein sequence ID" value="VDO08239.1"/>
    <property type="molecule type" value="Genomic_DNA"/>
</dbReference>
<organism evidence="4">
    <name type="scientific">Brugia timori</name>
    <dbReference type="NCBI Taxonomy" id="42155"/>
    <lineage>
        <taxon>Eukaryota</taxon>
        <taxon>Metazoa</taxon>
        <taxon>Ecdysozoa</taxon>
        <taxon>Nematoda</taxon>
        <taxon>Chromadorea</taxon>
        <taxon>Rhabditida</taxon>
        <taxon>Spirurina</taxon>
        <taxon>Spiruromorpha</taxon>
        <taxon>Filarioidea</taxon>
        <taxon>Onchocercidae</taxon>
        <taxon>Brugia</taxon>
    </lineage>
</organism>
<dbReference type="AlphaFoldDB" id="A0A0R3Q4R5"/>
<accession>A0A0R3Q4R5</accession>
<evidence type="ECO:0000313" key="2">
    <source>
        <dbReference type="EMBL" id="VDO08239.1"/>
    </source>
</evidence>
<feature type="region of interest" description="Disordered" evidence="1">
    <location>
        <begin position="1"/>
        <end position="21"/>
    </location>
</feature>
<evidence type="ECO:0000313" key="3">
    <source>
        <dbReference type="Proteomes" id="UP000280834"/>
    </source>
</evidence>
<evidence type="ECO:0000313" key="4">
    <source>
        <dbReference type="WBParaSite" id="BTMF_0000130501-mRNA-1"/>
    </source>
</evidence>
<sequence length="75" mass="8638">MGQLKSKILHQTGGEDIDNLKEDPDDQWSNLYRERKKNHLYKWVGMRSGGELLAAFEKEGEDGVLKFANEKLISM</sequence>